<protein>
    <submittedName>
        <fullName evidence="2">Uncharacterized protein</fullName>
    </submittedName>
</protein>
<comment type="caution">
    <text evidence="2">The sequence shown here is derived from an EMBL/GenBank/DDBJ whole genome shotgun (WGS) entry which is preliminary data.</text>
</comment>
<dbReference type="InterPro" id="IPR046264">
    <property type="entry name" value="DUF6297"/>
</dbReference>
<feature type="transmembrane region" description="Helical" evidence="1">
    <location>
        <begin position="42"/>
        <end position="67"/>
    </location>
</feature>
<dbReference type="RefSeq" id="WP_075418959.1">
    <property type="nucleotide sequence ID" value="NZ_MSKL01000030.1"/>
</dbReference>
<dbReference type="AlphaFoldDB" id="A0A1Q8VHT0"/>
<feature type="transmembrane region" description="Helical" evidence="1">
    <location>
        <begin position="402"/>
        <end position="423"/>
    </location>
</feature>
<feature type="transmembrane region" description="Helical" evidence="1">
    <location>
        <begin position="142"/>
        <end position="164"/>
    </location>
</feature>
<dbReference type="Proteomes" id="UP000186394">
    <property type="component" value="Unassembled WGS sequence"/>
</dbReference>
<evidence type="ECO:0000313" key="3">
    <source>
        <dbReference type="Proteomes" id="UP000186394"/>
    </source>
</evidence>
<feature type="transmembrane region" description="Helical" evidence="1">
    <location>
        <begin position="228"/>
        <end position="246"/>
    </location>
</feature>
<feature type="transmembrane region" description="Helical" evidence="1">
    <location>
        <begin position="337"/>
        <end position="356"/>
    </location>
</feature>
<feature type="transmembrane region" description="Helical" evidence="1">
    <location>
        <begin position="170"/>
        <end position="192"/>
    </location>
</feature>
<feature type="transmembrane region" description="Helical" evidence="1">
    <location>
        <begin position="435"/>
        <end position="455"/>
    </location>
</feature>
<feature type="transmembrane region" description="Helical" evidence="1">
    <location>
        <begin position="506"/>
        <end position="529"/>
    </location>
</feature>
<reference evidence="2 3" key="1">
    <citation type="submission" date="2016-12" db="EMBL/GenBank/DDBJ databases">
        <title>Genomic comparison of strains in the 'Actinomyces naeslundii' group.</title>
        <authorList>
            <person name="Mughal S.R."/>
            <person name="Do T."/>
            <person name="Gilbert S.C."/>
            <person name="Witherden E.A."/>
            <person name="Didelot X."/>
            <person name="Beighton D."/>
        </authorList>
    </citation>
    <scope>NUCLEOTIDE SEQUENCE [LARGE SCALE GENOMIC DNA]</scope>
    <source>
        <strain evidence="2 3">P6N</strain>
    </source>
</reference>
<feature type="transmembrane region" description="Helical" evidence="1">
    <location>
        <begin position="204"/>
        <end position="222"/>
    </location>
</feature>
<organism evidence="2 3">
    <name type="scientific">Actinomyces oris</name>
    <dbReference type="NCBI Taxonomy" id="544580"/>
    <lineage>
        <taxon>Bacteria</taxon>
        <taxon>Bacillati</taxon>
        <taxon>Actinomycetota</taxon>
        <taxon>Actinomycetes</taxon>
        <taxon>Actinomycetales</taxon>
        <taxon>Actinomycetaceae</taxon>
        <taxon>Actinomyces</taxon>
    </lineage>
</organism>
<keyword evidence="1" id="KW-1133">Transmembrane helix</keyword>
<dbReference type="EMBL" id="MSKL01000030">
    <property type="protein sequence ID" value="OLO47660.1"/>
    <property type="molecule type" value="Genomic_DNA"/>
</dbReference>
<feature type="transmembrane region" description="Helical" evidence="1">
    <location>
        <begin position="96"/>
        <end position="121"/>
    </location>
</feature>
<accession>A0A1Q8VHT0</accession>
<gene>
    <name evidence="2" type="ORF">BKH28_11675</name>
</gene>
<dbReference type="Pfam" id="PF19814">
    <property type="entry name" value="DUF6297"/>
    <property type="match status" value="1"/>
</dbReference>
<evidence type="ECO:0000313" key="2">
    <source>
        <dbReference type="EMBL" id="OLO47660.1"/>
    </source>
</evidence>
<sequence length="536" mass="55403">MTPLGEQKTQPLSTAPENAVLPDGAALRSWVRLRTRRHRRGVWALVGDIYSALLTIIIVGTILAPYLRALIVDRPASATGTGALHGFVVAGLEPGWLVLAPLMLLAAVGVGSLGLLGPLFLRPHEAAWWLPMPGDRGSLLVPVARVEYLIAATVGAAVGVLPALAAGGGWVAAVAWPALLATGNCLVLTELIKAQILGHGVERLRRRLILAGVAACLAGVGLPFPRSVLGNAVIALLAGALVVLTVTEWQRARRSLGQVHDAALLAVVARSFGAHVSLLSLDTRALGRLISPDPARPVTPSPLWTAGIGSRLPRPLGVLMTVAQADWILLRRQRRRLLQMGVGLAIAVLPLLSSAVGAPLRAVGYLIGGWVATLAVAEPARQAWFDGGPDTSWPVAPWVVRAGHLLVPAVLMSTWSLLSLAPVMATHGAAADWKGLGIVVALALVSGWAWGGAALRSGYREMPDFAAGLVTSPVGSLPPGVVQMLTQGPDAAVVGALAAALAASGIAAPTTTLLGIQAAAGIIAVVWGVRTNRWVS</sequence>
<keyword evidence="1" id="KW-0472">Membrane</keyword>
<evidence type="ECO:0000256" key="1">
    <source>
        <dbReference type="SAM" id="Phobius"/>
    </source>
</evidence>
<proteinExistence type="predicted"/>
<dbReference type="OrthoDB" id="3255459at2"/>
<name>A0A1Q8VHT0_9ACTO</name>
<keyword evidence="1" id="KW-0812">Transmembrane</keyword>